<feature type="coiled-coil region" evidence="1">
    <location>
        <begin position="603"/>
        <end position="638"/>
    </location>
</feature>
<dbReference type="GO" id="GO:0003677">
    <property type="term" value="F:DNA binding"/>
    <property type="evidence" value="ECO:0007669"/>
    <property type="project" value="InterPro"/>
</dbReference>
<dbReference type="GO" id="GO:0042791">
    <property type="term" value="P:5S class rRNA transcription by RNA polymerase III"/>
    <property type="evidence" value="ECO:0007669"/>
    <property type="project" value="TreeGrafter"/>
</dbReference>
<dbReference type="AlphaFoldDB" id="R7VL70"/>
<dbReference type="HOGENOM" id="CLU_348393_0_0_1"/>
<name>R7VL70_CAPTE</name>
<dbReference type="OrthoDB" id="6262911at2759"/>
<dbReference type="STRING" id="283909.R7VL70"/>
<evidence type="ECO:0000256" key="2">
    <source>
        <dbReference type="SAM" id="MobiDB-lite"/>
    </source>
</evidence>
<reference evidence="3 5" key="2">
    <citation type="journal article" date="2013" name="Nature">
        <title>Insights into bilaterian evolution from three spiralian genomes.</title>
        <authorList>
            <person name="Simakov O."/>
            <person name="Marletaz F."/>
            <person name="Cho S.J."/>
            <person name="Edsinger-Gonzales E."/>
            <person name="Havlak P."/>
            <person name="Hellsten U."/>
            <person name="Kuo D.H."/>
            <person name="Larsson T."/>
            <person name="Lv J."/>
            <person name="Arendt D."/>
            <person name="Savage R."/>
            <person name="Osoegawa K."/>
            <person name="de Jong P."/>
            <person name="Grimwood J."/>
            <person name="Chapman J.A."/>
            <person name="Shapiro H."/>
            <person name="Aerts A."/>
            <person name="Otillar R.P."/>
            <person name="Terry A.Y."/>
            <person name="Boore J.L."/>
            <person name="Grigoriev I.V."/>
            <person name="Lindberg D.R."/>
            <person name="Seaver E.C."/>
            <person name="Weisblat D.A."/>
            <person name="Putnam N.H."/>
            <person name="Rokhsar D.S."/>
        </authorList>
    </citation>
    <scope>NUCLEOTIDE SEQUENCE</scope>
    <source>
        <strain evidence="3 5">I ESC-2004</strain>
    </source>
</reference>
<feature type="region of interest" description="Disordered" evidence="2">
    <location>
        <begin position="274"/>
        <end position="295"/>
    </location>
</feature>
<accession>R7VL70</accession>
<dbReference type="EMBL" id="KB292543">
    <property type="protein sequence ID" value="ELU17360.1"/>
    <property type="molecule type" value="Genomic_DNA"/>
</dbReference>
<dbReference type="EMBL" id="AMQN01016914">
    <property type="status" value="NOT_ANNOTATED_CDS"/>
    <property type="molecule type" value="Genomic_DNA"/>
</dbReference>
<dbReference type="GO" id="GO:0006384">
    <property type="term" value="P:transcription initiation at RNA polymerase III promoter"/>
    <property type="evidence" value="ECO:0007669"/>
    <property type="project" value="InterPro"/>
</dbReference>
<feature type="region of interest" description="Disordered" evidence="2">
    <location>
        <begin position="313"/>
        <end position="338"/>
    </location>
</feature>
<dbReference type="Proteomes" id="UP000014760">
    <property type="component" value="Unassembled WGS sequence"/>
</dbReference>
<feature type="non-terminal residue" evidence="3">
    <location>
        <position position="1"/>
    </location>
</feature>
<evidence type="ECO:0000313" key="4">
    <source>
        <dbReference type="EnsemblMetazoa" id="CapteP215525"/>
    </source>
</evidence>
<gene>
    <name evidence="3" type="ORF">CAPTEDRAFT_215525</name>
</gene>
<dbReference type="EnsemblMetazoa" id="CapteT215525">
    <property type="protein sequence ID" value="CapteP215525"/>
    <property type="gene ID" value="CapteG215525"/>
</dbReference>
<reference evidence="4" key="3">
    <citation type="submission" date="2015-06" db="UniProtKB">
        <authorList>
            <consortium name="EnsemblMetazoa"/>
        </authorList>
    </citation>
    <scope>IDENTIFICATION</scope>
</reference>
<evidence type="ECO:0000313" key="5">
    <source>
        <dbReference type="Proteomes" id="UP000014760"/>
    </source>
</evidence>
<sequence length="810" mass="93615">IHLLHAVDIAPDDPLIKSVIETQRLHLMTPSKEDLRKERREKKQGKEAPAAKPVVDKRKLLASAVSTNSMEYDSSMGVQYGFQPRMRRLQIVHELLWYLTYGMSNPGTSYSDFEHMSSSETEGSTFSMDDLHRDRVFCEQISWKRFLPPLPQHSGYSRGWCLIGDVLLVLPVSIFCQVIRVNYKIFVYVHKKASMLDSTVMKQPSEWPPLLFTFKSMEDINMYWFKLQCLCFSTPSESLAQSEAARAKNVTRGENARFLECLLPKDVNAIVDEGHLPDDEEESPKKSPRKKQTLAKETKIAANKVPLKPINTEARFPFPAPKKPKIRKREKPAKRGRIVSAEDEKAISMMHKQRVKWTKKENTLLLLCQVAQNFLFGCRRDFVPPYGVVRDILQETFKASLDKSSLACARRMKHMMKFNDTKRNALVNEYKKGKTYTKSDKSNSVPINITAFRNVVSKLQQKFSDTQDPVTASVCLPATREELFDKFTINPLQPKKADVPMDVRDQHNIYFCVILNLVQVSLLPLFVLLTMYTYIWLSRYPKTMFTEAAQWLGKIHPGKEGKELQLLNNMSQTAMLVSLMATRQIKFRVQVPHQIVVVDSKVTQEEQKNLSEMEQHLKEIEEDTDEEEEEEEEEVKRRTYVPNARSLHFLVRSHYVHGQCLRNISAQEFLVVNSCNIHVSFKREASFNPTPRPIPEDAFEREIQSQLIEYNGRPDHVQLHPETAEKVLSIQRKLFPSKIKFNSLLKCLRSQNWAENDLEDLTKVNEVIKSHDIYGVTLYDLQNEVNVRSSNNLQRYLDALLHHKAVSSNL</sequence>
<proteinExistence type="predicted"/>
<feature type="compositionally biased region" description="Basic residues" evidence="2">
    <location>
        <begin position="322"/>
        <end position="337"/>
    </location>
</feature>
<evidence type="ECO:0000256" key="1">
    <source>
        <dbReference type="SAM" id="Coils"/>
    </source>
</evidence>
<dbReference type="EMBL" id="AMQN01016915">
    <property type="status" value="NOT_ANNOTATED_CDS"/>
    <property type="molecule type" value="Genomic_DNA"/>
</dbReference>
<keyword evidence="5" id="KW-1185">Reference proteome</keyword>
<feature type="region of interest" description="Disordered" evidence="2">
    <location>
        <begin position="30"/>
        <end position="52"/>
    </location>
</feature>
<dbReference type="GO" id="GO:0000127">
    <property type="term" value="C:transcription factor TFIIIC complex"/>
    <property type="evidence" value="ECO:0007669"/>
    <property type="project" value="InterPro"/>
</dbReference>
<dbReference type="PANTHER" id="PTHR15180">
    <property type="entry name" value="GENERAL TRANSCRIPTION FACTOR 3C POLYPEPTIDE 1"/>
    <property type="match status" value="1"/>
</dbReference>
<organism evidence="3">
    <name type="scientific">Capitella teleta</name>
    <name type="common">Polychaete worm</name>
    <dbReference type="NCBI Taxonomy" id="283909"/>
    <lineage>
        <taxon>Eukaryota</taxon>
        <taxon>Metazoa</taxon>
        <taxon>Spiralia</taxon>
        <taxon>Lophotrochozoa</taxon>
        <taxon>Annelida</taxon>
        <taxon>Polychaeta</taxon>
        <taxon>Sedentaria</taxon>
        <taxon>Scolecida</taxon>
        <taxon>Capitellidae</taxon>
        <taxon>Capitella</taxon>
    </lineage>
</organism>
<protein>
    <submittedName>
        <fullName evidence="3 4">Uncharacterized protein</fullName>
    </submittedName>
</protein>
<keyword evidence="1" id="KW-0175">Coiled coil</keyword>
<dbReference type="PANTHER" id="PTHR15180:SF1">
    <property type="entry name" value="GENERAL TRANSCRIPTION FACTOR 3C POLYPEPTIDE 1"/>
    <property type="match status" value="1"/>
</dbReference>
<evidence type="ECO:0000313" key="3">
    <source>
        <dbReference type="EMBL" id="ELU17360.1"/>
    </source>
</evidence>
<dbReference type="InterPro" id="IPR044210">
    <property type="entry name" value="Tfc3-like"/>
</dbReference>
<reference evidence="5" key="1">
    <citation type="submission" date="2012-12" db="EMBL/GenBank/DDBJ databases">
        <authorList>
            <person name="Hellsten U."/>
            <person name="Grimwood J."/>
            <person name="Chapman J.A."/>
            <person name="Shapiro H."/>
            <person name="Aerts A."/>
            <person name="Otillar R.P."/>
            <person name="Terry A.Y."/>
            <person name="Boore J.L."/>
            <person name="Simakov O."/>
            <person name="Marletaz F."/>
            <person name="Cho S.-J."/>
            <person name="Edsinger-Gonzales E."/>
            <person name="Havlak P."/>
            <person name="Kuo D.-H."/>
            <person name="Larsson T."/>
            <person name="Lv J."/>
            <person name="Arendt D."/>
            <person name="Savage R."/>
            <person name="Osoegawa K."/>
            <person name="de Jong P."/>
            <person name="Lindberg D.R."/>
            <person name="Seaver E.C."/>
            <person name="Weisblat D.A."/>
            <person name="Putnam N.H."/>
            <person name="Grigoriev I.V."/>
            <person name="Rokhsar D.S."/>
        </authorList>
    </citation>
    <scope>NUCLEOTIDE SEQUENCE</scope>
    <source>
        <strain evidence="5">I ESC-2004</strain>
    </source>
</reference>